<dbReference type="PANTHER" id="PTHR32097:SF3">
    <property type="entry name" value="TELLURITE RESISTANCE PROTEIN"/>
    <property type="match status" value="1"/>
</dbReference>
<dbReference type="SUPFAM" id="SSF53300">
    <property type="entry name" value="vWA-like"/>
    <property type="match status" value="1"/>
</dbReference>
<dbReference type="EMBL" id="VTER01000010">
    <property type="protein sequence ID" value="TYS45694.1"/>
    <property type="molecule type" value="Genomic_DNA"/>
</dbReference>
<dbReference type="RefSeq" id="WP_148976235.1">
    <property type="nucleotide sequence ID" value="NZ_VTER01000010.1"/>
</dbReference>
<dbReference type="SMART" id="SM00327">
    <property type="entry name" value="VWA"/>
    <property type="match status" value="1"/>
</dbReference>
<name>A0A5D4R6R4_9BACI</name>
<dbReference type="PROSITE" id="PS50234">
    <property type="entry name" value="VWFA"/>
    <property type="match status" value="1"/>
</dbReference>
<dbReference type="CDD" id="cd00198">
    <property type="entry name" value="vWFA"/>
    <property type="match status" value="1"/>
</dbReference>
<dbReference type="AlphaFoldDB" id="A0A5D4R6R4"/>
<dbReference type="Gene3D" id="2.60.60.30">
    <property type="entry name" value="sav2460 like domains"/>
    <property type="match status" value="1"/>
</dbReference>
<dbReference type="InterPro" id="IPR051324">
    <property type="entry name" value="Stress/Tellurium_Resist"/>
</dbReference>
<dbReference type="InterPro" id="IPR003325">
    <property type="entry name" value="TerD"/>
</dbReference>
<sequence>MRLLVRGERAKLNDSSSSKQFEVAVEVQSGMEVDVTCFGLDGDKKLSDDRYMIFYNQLQSPAGEISMKAHSSGAGTYEIDLDKLHPSVKNLVFTAAIDGEGTMSLVSTGTLTVKADGQPILQYNFSGSDFQNEKAIIIGEVYLKDIWRIASVGKGFDGGLAALLRHFGGEVAEDESGQVQQPAPEIAPVQPHVQQTVPVQPAPAQQPANSKKVMLEKKMEQKAPKILDLSKKVKVSLEKAGLQDHSAKVALCLDISGSMTGLYRSGKIQEFAERILALGTRFDDDGSIDIFLFGQNAHHADELTIDNFDGFVKRLNQAYPLEGGTYYGKVMKEIRQHYFGSAGKRSSPEARNMPVYVMFVTDGATFDERETRNHIQNSSYEPIFWQFMAIGKSNRDASKKKGRRGFFKAMFQSDFTFLEELDNMDGRYLDNADFFSVEDPKAIAEEELYDLLMQEYPEWVKKARSGGLIR</sequence>
<dbReference type="Pfam" id="PF02342">
    <property type="entry name" value="TerD"/>
    <property type="match status" value="1"/>
</dbReference>
<evidence type="ECO:0000259" key="1">
    <source>
        <dbReference type="PROSITE" id="PS50234"/>
    </source>
</evidence>
<gene>
    <name evidence="2" type="ORF">FZD51_19190</name>
</gene>
<dbReference type="Pfam" id="PF10138">
    <property type="entry name" value="vWA-TerF-like"/>
    <property type="match status" value="1"/>
</dbReference>
<evidence type="ECO:0000313" key="3">
    <source>
        <dbReference type="Proteomes" id="UP000322139"/>
    </source>
</evidence>
<feature type="domain" description="VWFA" evidence="1">
    <location>
        <begin position="248"/>
        <end position="452"/>
    </location>
</feature>
<dbReference type="Gene3D" id="3.40.50.410">
    <property type="entry name" value="von Willebrand factor, type A domain"/>
    <property type="match status" value="1"/>
</dbReference>
<dbReference type="InterPro" id="IPR019303">
    <property type="entry name" value="vWA_TerF_C"/>
</dbReference>
<dbReference type="InterPro" id="IPR002035">
    <property type="entry name" value="VWF_A"/>
</dbReference>
<dbReference type="PANTHER" id="PTHR32097">
    <property type="entry name" value="CAMP-BINDING PROTEIN 1-RELATED"/>
    <property type="match status" value="1"/>
</dbReference>
<dbReference type="Proteomes" id="UP000322139">
    <property type="component" value="Unassembled WGS sequence"/>
</dbReference>
<comment type="caution">
    <text evidence="2">The sequence shown here is derived from an EMBL/GenBank/DDBJ whole genome shotgun (WGS) entry which is preliminary data.</text>
</comment>
<reference evidence="2 3" key="1">
    <citation type="submission" date="2019-08" db="EMBL/GenBank/DDBJ databases">
        <title>Bacillus genomes from the desert of Cuatro Cienegas, Coahuila.</title>
        <authorList>
            <person name="Olmedo-Alvarez G."/>
        </authorList>
    </citation>
    <scope>NUCLEOTIDE SEQUENCE [LARGE SCALE GENOMIC DNA]</scope>
    <source>
        <strain evidence="2 3">CH446_14T</strain>
    </source>
</reference>
<accession>A0A5D4R6R4</accession>
<organism evidence="2 3">
    <name type="scientific">Bacillus infantis</name>
    <dbReference type="NCBI Taxonomy" id="324767"/>
    <lineage>
        <taxon>Bacteria</taxon>
        <taxon>Bacillati</taxon>
        <taxon>Bacillota</taxon>
        <taxon>Bacilli</taxon>
        <taxon>Bacillales</taxon>
        <taxon>Bacillaceae</taxon>
        <taxon>Bacillus</taxon>
    </lineage>
</organism>
<proteinExistence type="predicted"/>
<dbReference type="InterPro" id="IPR036465">
    <property type="entry name" value="vWFA_dom_sf"/>
</dbReference>
<evidence type="ECO:0000313" key="2">
    <source>
        <dbReference type="EMBL" id="TYS45694.1"/>
    </source>
</evidence>
<protein>
    <submittedName>
        <fullName evidence="2">VWA domain-containing protein</fullName>
    </submittedName>
</protein>
<dbReference type="CDD" id="cd06974">
    <property type="entry name" value="TerD_like"/>
    <property type="match status" value="1"/>
</dbReference>